<dbReference type="PROSITE" id="PS51457">
    <property type="entry name" value="BEN"/>
    <property type="match status" value="1"/>
</dbReference>
<dbReference type="GeneTree" id="ENSGT00940000163807"/>
<accession>A0A803JD61</accession>
<dbReference type="InterPro" id="IPR018379">
    <property type="entry name" value="BEN_domain"/>
</dbReference>
<reference evidence="5" key="2">
    <citation type="submission" date="2021-03" db="UniProtKB">
        <authorList>
            <consortium name="Ensembl"/>
        </authorList>
    </citation>
    <scope>IDENTIFICATION</scope>
</reference>
<dbReference type="Ensembl" id="ENSXETT00000113708">
    <property type="protein sequence ID" value="ENSXETP00000105807"/>
    <property type="gene ID" value="ENSXETG00000035686"/>
</dbReference>
<evidence type="ECO:0000256" key="3">
    <source>
        <dbReference type="SAM" id="MobiDB-lite"/>
    </source>
</evidence>
<evidence type="ECO:0000259" key="4">
    <source>
        <dbReference type="PROSITE" id="PS51457"/>
    </source>
</evidence>
<name>A0A803JD61_XENTR</name>
<organism evidence="5">
    <name type="scientific">Xenopus tropicalis</name>
    <name type="common">Western clawed frog</name>
    <name type="synonym">Silurana tropicalis</name>
    <dbReference type="NCBI Taxonomy" id="8364"/>
    <lineage>
        <taxon>Eukaryota</taxon>
        <taxon>Metazoa</taxon>
        <taxon>Chordata</taxon>
        <taxon>Craniata</taxon>
        <taxon>Vertebrata</taxon>
        <taxon>Euteleostomi</taxon>
        <taxon>Amphibia</taxon>
        <taxon>Batrachia</taxon>
        <taxon>Anura</taxon>
        <taxon>Pipoidea</taxon>
        <taxon>Pipidae</taxon>
        <taxon>Xenopodinae</taxon>
        <taxon>Xenopus</taxon>
        <taxon>Silurana</taxon>
    </lineage>
</organism>
<dbReference type="GO" id="GO:0005634">
    <property type="term" value="C:nucleus"/>
    <property type="evidence" value="ECO:0007669"/>
    <property type="project" value="UniProtKB-SubCell"/>
</dbReference>
<evidence type="ECO:0000256" key="2">
    <source>
        <dbReference type="ARBA" id="ARBA00023242"/>
    </source>
</evidence>
<proteinExistence type="predicted"/>
<feature type="compositionally biased region" description="Low complexity" evidence="3">
    <location>
        <begin position="214"/>
        <end position="228"/>
    </location>
</feature>
<dbReference type="PANTHER" id="PTHR47305">
    <property type="entry name" value="BEN DOMAIN-CONTAINING PROTEIN 2"/>
    <property type="match status" value="1"/>
</dbReference>
<comment type="subcellular location">
    <subcellularLocation>
        <location evidence="1">Nucleus</location>
    </subcellularLocation>
</comment>
<sequence length="681" mass="76356">MNEEGDLNFKMEVDYDEEPVVIKNSSAAGAQSEMFTLPIEEIHQEENDCLPCLSRSAVTHNQHANFKTEGNITEEMEYEFPHKRRRTAPMTSNNLASVTSEGSYLGDQPSILTEVLSYCQAMYDMVQKLDKKMDSIQRKVTELHYDRVKPHFKPRPGSFPKRSSHALPQGKLMLQKINPRFSSSHILPTSQDSLSLSERIKENNQQRQTHVLRRPVSSVSLSRVQRQSPPLPTIISTRSLQHSVSVTDAKMAECKPSQTAVETFPNCNSISAPNVSAVSTSEPVRLSTPETTIQENCPNTTLDVTSQKIIVSDEILSSTVSTDLDYAYLGDPSRNVKIPGTSLMKAKQKTKPVYAARYLFHVLFSKNSSVENEAPSMKTLDSNQVSAIREFLESSFPAYDLSESGKEWKKCANIIKNMFTFQAITNTMAKINHNQSHSQIHETLICVDSDHSEDEKVKSPWQTASSETAAPVIQQKDNQNRSEHHFLRSTGQNESVPHLLTSTGTQPSTDTIDYFGEKSRNVKLSTMIMFKGKEKSRPELAARFLIKQIFPDDVLVISNVYGSPDRGVPPLDPNKIGALRGIFITLIKGQSFEFPTDLCLLQGTRYASIVLQYFSAIFVYAYPQQYTMPCVRMILNMLLAPMPLYAKRHCGFPVCTDKSHICAPVNLGKPWSYCQGCGVSR</sequence>
<keyword evidence="2" id="KW-0539">Nucleus</keyword>
<protein>
    <recommendedName>
        <fullName evidence="4">BEN domain-containing protein</fullName>
    </recommendedName>
</protein>
<dbReference type="PANTHER" id="PTHR47305:SF1">
    <property type="entry name" value="BEN DOMAIN-CONTAINING PROTEIN"/>
    <property type="match status" value="1"/>
</dbReference>
<feature type="domain" description="BEN" evidence="4">
    <location>
        <begin position="502"/>
        <end position="634"/>
    </location>
</feature>
<feature type="region of interest" description="Disordered" evidence="3">
    <location>
        <begin position="202"/>
        <end position="228"/>
    </location>
</feature>
<dbReference type="Bgee" id="ENSXETG00000035686">
    <property type="expression patterns" value="Expressed in egg cell and 13 other cell types or tissues"/>
</dbReference>
<dbReference type="AlphaFoldDB" id="A0A803JD61"/>
<dbReference type="SMART" id="SM01025">
    <property type="entry name" value="BEN"/>
    <property type="match status" value="2"/>
</dbReference>
<reference evidence="5" key="1">
    <citation type="journal article" date="2010" name="Science">
        <title>The genome of the Western clawed frog Xenopus tropicalis.</title>
        <authorList>
            <person name="Hellsten U."/>
            <person name="Harland R.M."/>
            <person name="Gilchrist M.J."/>
            <person name="Hendrix D."/>
            <person name="Jurka J."/>
            <person name="Kapitonov V."/>
            <person name="Ovcharenko I."/>
            <person name="Putnam N.H."/>
            <person name="Shu S."/>
            <person name="Taher L."/>
            <person name="Blitz I.L."/>
            <person name="Blumberg B."/>
            <person name="Dichmann D.S."/>
            <person name="Dubchak I."/>
            <person name="Amaya E."/>
            <person name="Detter J.C."/>
            <person name="Fletcher R."/>
            <person name="Gerhard D.S."/>
            <person name="Goodstein D."/>
            <person name="Graves T."/>
            <person name="Grigoriev I.V."/>
            <person name="Grimwood J."/>
            <person name="Kawashima T."/>
            <person name="Lindquist E."/>
            <person name="Lucas S.M."/>
            <person name="Mead P.E."/>
            <person name="Mitros T."/>
            <person name="Ogino H."/>
            <person name="Ohta Y."/>
            <person name="Poliakov A.V."/>
            <person name="Pollet N."/>
            <person name="Robert J."/>
            <person name="Salamov A."/>
            <person name="Sater A.K."/>
            <person name="Schmutz J."/>
            <person name="Terry A."/>
            <person name="Vize P.D."/>
            <person name="Warren W.C."/>
            <person name="Wells D."/>
            <person name="Wills A."/>
            <person name="Wilson R.K."/>
            <person name="Zimmerman L.B."/>
            <person name="Zorn A.M."/>
            <person name="Grainger R."/>
            <person name="Grammer T."/>
            <person name="Khokha M.K."/>
            <person name="Richardson P.M."/>
            <person name="Rokhsar D.S."/>
        </authorList>
    </citation>
    <scope>NUCLEOTIDE SEQUENCE [LARGE SCALE GENOMIC DNA]</scope>
    <source>
        <strain evidence="5">Nigerian</strain>
    </source>
</reference>
<dbReference type="InParanoid" id="A0A803JD61"/>
<evidence type="ECO:0000313" key="5">
    <source>
        <dbReference type="Ensembl" id="ENSXETP00000105807"/>
    </source>
</evidence>
<dbReference type="GO" id="GO:0003677">
    <property type="term" value="F:DNA binding"/>
    <property type="evidence" value="ECO:0007669"/>
    <property type="project" value="InterPro"/>
</dbReference>
<evidence type="ECO:0000256" key="1">
    <source>
        <dbReference type="ARBA" id="ARBA00004123"/>
    </source>
</evidence>
<dbReference type="Pfam" id="PF10523">
    <property type="entry name" value="BEN"/>
    <property type="match status" value="2"/>
</dbReference>